<reference evidence="2 3" key="1">
    <citation type="journal article" date="2017" name="Int. J. Syst. Evol. Microbiol.">
        <title>Erythrobacter aquimixticola sp. nov., isolated from the junction between the ocean and a freshwater spring.</title>
        <authorList>
            <person name="Park S."/>
            <person name="Jung Y.T."/>
            <person name="Choi S.J."/>
            <person name="Yoon J.H."/>
        </authorList>
    </citation>
    <scope>NUCLEOTIDE SEQUENCE [LARGE SCALE GENOMIC DNA]</scope>
    <source>
        <strain evidence="2 3">JSSK-14</strain>
    </source>
</reference>
<comment type="caution">
    <text evidence="2">The sequence shown here is derived from an EMBL/GenBank/DDBJ whole genome shotgun (WGS) entry which is preliminary data.</text>
</comment>
<dbReference type="AlphaFoldDB" id="A0A419RTM8"/>
<evidence type="ECO:0000256" key="1">
    <source>
        <dbReference type="SAM" id="MobiDB-lite"/>
    </source>
</evidence>
<evidence type="ECO:0008006" key="4">
    <source>
        <dbReference type="Google" id="ProtNLM"/>
    </source>
</evidence>
<gene>
    <name evidence="2" type="ORF">D6201_07010</name>
</gene>
<dbReference type="EMBL" id="RAHX01000001">
    <property type="protein sequence ID" value="RJY09142.1"/>
    <property type="molecule type" value="Genomic_DNA"/>
</dbReference>
<dbReference type="InterPro" id="IPR013783">
    <property type="entry name" value="Ig-like_fold"/>
</dbReference>
<dbReference type="SUPFAM" id="SSF49478">
    <property type="entry name" value="Cna protein B-type domain"/>
    <property type="match status" value="1"/>
</dbReference>
<feature type="compositionally biased region" description="Acidic residues" evidence="1">
    <location>
        <begin position="1"/>
        <end position="22"/>
    </location>
</feature>
<protein>
    <recommendedName>
        <fullName evidence="4">Carboxypeptidase regulatory-like domain-containing protein</fullName>
    </recommendedName>
</protein>
<sequence>MLDEFSIEVTAELEAEDSEEHSELEAPVPMGSAASERAHSSDTLLDRTLDAQLADSGVALFSKTETSEASDFAPPPDTLAATTTSIPAIGETDDATSIGNQDDPLFGYDDELILQLRVVGTSATETIIAYGARDGTYLPVGELSRLLDLPIQISDDGNYASGWYLSEDRTVFINLREGTIELQGRTIQLDQSAGQAFDGETFLRADLFAEIFPLEVETDLRSQAIILTTLEPFPFEERMRRRAERERLSLRANSPEQAAWPREELPWAALSFPIIDAELRAVSDVPRGERFESDLRIAGDFAFLTAQAYVSATTRDGLTAALVELGRRDADGDLLGPLQATEFALGDVATLAMPVGLRGASGRGAFVTNQALDGFSVFDEIDFRGVLLDGYEVELYRNDILLGSTRERVNGQYEFLQIPVDYGLNVFRLIFYGPQGQRREEVRRISVGDGRLASGGLQYSAGIVERSVNLLGVEGPDFRPDTRFGDLQAVAEVSYGLNSSITVNASGAMFEDRGADRWIATGGLRSGLGGLAILADAAFSDGGGTAFGVGLGGRALGGGFRLTHFEYSGPFIDELRATGTQPLTRATEVDFNTSIDLGNDLYVPLTLRGRRTAFQDGRVQTNASLRASARFSGLIASSAVSYIELSTPTGSGFDQALASFDLATFNRSSTQLRGSVGFRLFPDTAITQAAAEVSHALDDRTVLRASAGYAFENGGATLGFSAVREFDRFSLALDSQYDFERDDHVIALRLNLSFGRDPVRNSFFVAQPGMAGSGAVSVRAFHDLDGDHAFSAGDVPLPDVTISSANASTLTDEFGRARLGQLGNGNRVVIQLDPSSLPDIYMSPVNRGIQVEPRAGRFQTLDFAVVELSEVEGIVSFQEEESERGVSGLRLQMYDETGELVDYVRTERGGYFFFERVPPGTYSFIIDPEQAERLDLCLSAQEPLLVASVSEIYNLELKVQACEPELRDLQTTGS</sequence>
<evidence type="ECO:0000313" key="2">
    <source>
        <dbReference type="EMBL" id="RJY09142.1"/>
    </source>
</evidence>
<dbReference type="Gene3D" id="2.60.40.10">
    <property type="entry name" value="Immunoglobulins"/>
    <property type="match status" value="1"/>
</dbReference>
<evidence type="ECO:0000313" key="3">
    <source>
        <dbReference type="Proteomes" id="UP000285232"/>
    </source>
</evidence>
<accession>A0A419RTM8</accession>
<proteinExistence type="predicted"/>
<dbReference type="Proteomes" id="UP000285232">
    <property type="component" value="Unassembled WGS sequence"/>
</dbReference>
<keyword evidence="3" id="KW-1185">Reference proteome</keyword>
<feature type="region of interest" description="Disordered" evidence="1">
    <location>
        <begin position="1"/>
        <end position="41"/>
    </location>
</feature>
<name>A0A419RTM8_9SPHN</name>
<organism evidence="2 3">
    <name type="scientific">Aurantiacibacter aquimixticola</name>
    <dbReference type="NCBI Taxonomy" id="1958945"/>
    <lineage>
        <taxon>Bacteria</taxon>
        <taxon>Pseudomonadati</taxon>
        <taxon>Pseudomonadota</taxon>
        <taxon>Alphaproteobacteria</taxon>
        <taxon>Sphingomonadales</taxon>
        <taxon>Erythrobacteraceae</taxon>
        <taxon>Aurantiacibacter</taxon>
    </lineage>
</organism>